<evidence type="ECO:0000313" key="1">
    <source>
        <dbReference type="EMBL" id="JAP25495.1"/>
    </source>
</evidence>
<dbReference type="AlphaFoldDB" id="A0A0V0HZD4"/>
<name>A0A0V0HZD4_SOLCH</name>
<proteinExistence type="predicted"/>
<reference evidence="1" key="1">
    <citation type="submission" date="2015-12" db="EMBL/GenBank/DDBJ databases">
        <title>Gene expression during late stages of embryo sac development: a critical building block for successful pollen-pistil interactions.</title>
        <authorList>
            <person name="Liu Y."/>
            <person name="Joly V."/>
            <person name="Sabar M."/>
            <person name="Matton D.P."/>
        </authorList>
    </citation>
    <scope>NUCLEOTIDE SEQUENCE</scope>
</reference>
<dbReference type="InterPro" id="IPR036397">
    <property type="entry name" value="RNaseH_sf"/>
</dbReference>
<dbReference type="Gene3D" id="3.30.420.10">
    <property type="entry name" value="Ribonuclease H-like superfamily/Ribonuclease H"/>
    <property type="match status" value="1"/>
</dbReference>
<dbReference type="InterPro" id="IPR012337">
    <property type="entry name" value="RNaseH-like_sf"/>
</dbReference>
<organism evidence="1">
    <name type="scientific">Solanum chacoense</name>
    <name type="common">Chaco potato</name>
    <dbReference type="NCBI Taxonomy" id="4108"/>
    <lineage>
        <taxon>Eukaryota</taxon>
        <taxon>Viridiplantae</taxon>
        <taxon>Streptophyta</taxon>
        <taxon>Embryophyta</taxon>
        <taxon>Tracheophyta</taxon>
        <taxon>Spermatophyta</taxon>
        <taxon>Magnoliopsida</taxon>
        <taxon>eudicotyledons</taxon>
        <taxon>Gunneridae</taxon>
        <taxon>Pentapetalae</taxon>
        <taxon>asterids</taxon>
        <taxon>lamiids</taxon>
        <taxon>Solanales</taxon>
        <taxon>Solanaceae</taxon>
        <taxon>Solanoideae</taxon>
        <taxon>Solaneae</taxon>
        <taxon>Solanum</taxon>
    </lineage>
</organism>
<sequence>MTKSAHFFPVKISFSAEKYAKIYIWEMVRLHGVFHFLRLWNSLYILVLEVVSKGLRTQVKLSTNFHPQTDRQAEHTIQTLEDMLRACVIDFKVDGMIICL</sequence>
<dbReference type="SUPFAM" id="SSF53098">
    <property type="entry name" value="Ribonuclease H-like"/>
    <property type="match status" value="1"/>
</dbReference>
<dbReference type="EMBL" id="GEDG01013231">
    <property type="protein sequence ID" value="JAP25495.1"/>
    <property type="molecule type" value="Transcribed_RNA"/>
</dbReference>
<accession>A0A0V0HZD4</accession>
<protein>
    <submittedName>
        <fullName evidence="1">Putative ovule protein</fullName>
    </submittedName>
</protein>
<dbReference type="GO" id="GO:0003676">
    <property type="term" value="F:nucleic acid binding"/>
    <property type="evidence" value="ECO:0007669"/>
    <property type="project" value="InterPro"/>
</dbReference>